<evidence type="ECO:0000259" key="4">
    <source>
        <dbReference type="PROSITE" id="PS50893"/>
    </source>
</evidence>
<dbReference type="Pfam" id="PF00005">
    <property type="entry name" value="ABC_tran"/>
    <property type="match status" value="1"/>
</dbReference>
<dbReference type="InterPro" id="IPR003439">
    <property type="entry name" value="ABC_transporter-like_ATP-bd"/>
</dbReference>
<protein>
    <submittedName>
        <fullName evidence="5">ABC transporter ATP-binding protein</fullName>
    </submittedName>
</protein>
<evidence type="ECO:0000256" key="2">
    <source>
        <dbReference type="ARBA" id="ARBA00022741"/>
    </source>
</evidence>
<evidence type="ECO:0000313" key="6">
    <source>
        <dbReference type="Proteomes" id="UP001379533"/>
    </source>
</evidence>
<dbReference type="Proteomes" id="UP001379533">
    <property type="component" value="Chromosome"/>
</dbReference>
<evidence type="ECO:0000256" key="1">
    <source>
        <dbReference type="ARBA" id="ARBA00022448"/>
    </source>
</evidence>
<reference evidence="5 6" key="1">
    <citation type="submission" date="2021-12" db="EMBL/GenBank/DDBJ databases">
        <title>Discovery of the Pendulisporaceae a myxobacterial family with distinct sporulation behavior and unique specialized metabolism.</title>
        <authorList>
            <person name="Garcia R."/>
            <person name="Popoff A."/>
            <person name="Bader C.D."/>
            <person name="Loehr J."/>
            <person name="Walesch S."/>
            <person name="Walt C."/>
            <person name="Boldt J."/>
            <person name="Bunk B."/>
            <person name="Haeckl F.J.F.P.J."/>
            <person name="Gunesch A.P."/>
            <person name="Birkelbach J."/>
            <person name="Nuebel U."/>
            <person name="Pietschmann T."/>
            <person name="Bach T."/>
            <person name="Mueller R."/>
        </authorList>
    </citation>
    <scope>NUCLEOTIDE SEQUENCE [LARGE SCALE GENOMIC DNA]</scope>
    <source>
        <strain evidence="5 6">MSr12523</strain>
    </source>
</reference>
<dbReference type="PROSITE" id="PS50893">
    <property type="entry name" value="ABC_TRANSPORTER_2"/>
    <property type="match status" value="1"/>
</dbReference>
<keyword evidence="6" id="KW-1185">Reference proteome</keyword>
<dbReference type="InterPro" id="IPR015854">
    <property type="entry name" value="ABC_transpr_LolD-like"/>
</dbReference>
<accession>A0ABZ2KJE8</accession>
<evidence type="ECO:0000256" key="3">
    <source>
        <dbReference type="ARBA" id="ARBA00022840"/>
    </source>
</evidence>
<keyword evidence="3 5" id="KW-0067">ATP-binding</keyword>
<evidence type="ECO:0000313" key="5">
    <source>
        <dbReference type="EMBL" id="WXA98803.1"/>
    </source>
</evidence>
<keyword evidence="1" id="KW-0813">Transport</keyword>
<dbReference type="InterPro" id="IPR003593">
    <property type="entry name" value="AAA+_ATPase"/>
</dbReference>
<dbReference type="RefSeq" id="WP_394849423.1">
    <property type="nucleotide sequence ID" value="NZ_CP089982.1"/>
</dbReference>
<organism evidence="5 6">
    <name type="scientific">Pendulispora brunnea</name>
    <dbReference type="NCBI Taxonomy" id="2905690"/>
    <lineage>
        <taxon>Bacteria</taxon>
        <taxon>Pseudomonadati</taxon>
        <taxon>Myxococcota</taxon>
        <taxon>Myxococcia</taxon>
        <taxon>Myxococcales</taxon>
        <taxon>Sorangiineae</taxon>
        <taxon>Pendulisporaceae</taxon>
        <taxon>Pendulispora</taxon>
    </lineage>
</organism>
<dbReference type="InterPro" id="IPR027417">
    <property type="entry name" value="P-loop_NTPase"/>
</dbReference>
<dbReference type="InterPro" id="IPR017871">
    <property type="entry name" value="ABC_transporter-like_CS"/>
</dbReference>
<name>A0ABZ2KJE8_9BACT</name>
<keyword evidence="2" id="KW-0547">Nucleotide-binding</keyword>
<dbReference type="EMBL" id="CP089982">
    <property type="protein sequence ID" value="WXA98803.1"/>
    <property type="molecule type" value="Genomic_DNA"/>
</dbReference>
<dbReference type="InterPro" id="IPR017911">
    <property type="entry name" value="MacB-like_ATP-bd"/>
</dbReference>
<dbReference type="SUPFAM" id="SSF52540">
    <property type="entry name" value="P-loop containing nucleoside triphosphate hydrolases"/>
    <property type="match status" value="1"/>
</dbReference>
<proteinExistence type="predicted"/>
<gene>
    <name evidence="5" type="ORF">LZC95_18495</name>
</gene>
<feature type="domain" description="ABC transporter" evidence="4">
    <location>
        <begin position="1"/>
        <end position="204"/>
    </location>
</feature>
<dbReference type="PANTHER" id="PTHR24220:SF683">
    <property type="entry name" value="ABC TRANSPORTER ATP-BINDING PROTEIN"/>
    <property type="match status" value="1"/>
</dbReference>
<sequence length="204" mass="22549">MHILRDVSLRVEKGEFLSIMGPSGSGKSTLLNILGILDGYESGAYYFGEELIRNLSESEAARYRSRLIGFVFQSFHLLSFKTALENVALPLYYQGVPRKTRNKIAADYLTRVGLAARAGHHPSQLSGGERQRVAVARALITRPQLLLADEPTGALDSRTSDELMTLLRSINEEGLTIILVTHERDVADLTDRTIHVKDGRIAAT</sequence>
<dbReference type="PANTHER" id="PTHR24220">
    <property type="entry name" value="IMPORT ATP-BINDING PROTEIN"/>
    <property type="match status" value="1"/>
</dbReference>
<dbReference type="SMART" id="SM00382">
    <property type="entry name" value="AAA"/>
    <property type="match status" value="1"/>
</dbReference>
<dbReference type="Gene3D" id="3.40.50.300">
    <property type="entry name" value="P-loop containing nucleotide triphosphate hydrolases"/>
    <property type="match status" value="1"/>
</dbReference>
<dbReference type="GO" id="GO:0005524">
    <property type="term" value="F:ATP binding"/>
    <property type="evidence" value="ECO:0007669"/>
    <property type="project" value="UniProtKB-KW"/>
</dbReference>
<dbReference type="PROSITE" id="PS00211">
    <property type="entry name" value="ABC_TRANSPORTER_1"/>
    <property type="match status" value="1"/>
</dbReference>
<dbReference type="CDD" id="cd03255">
    <property type="entry name" value="ABC_MJ0796_LolCDE_FtsE"/>
    <property type="match status" value="1"/>
</dbReference>